<comment type="caution">
    <text evidence="2">The sequence shown here is derived from an EMBL/GenBank/DDBJ whole genome shotgun (WGS) entry which is preliminary data.</text>
</comment>
<dbReference type="Proteomes" id="UP000038010">
    <property type="component" value="Unassembled WGS sequence"/>
</dbReference>
<evidence type="ECO:0000313" key="2">
    <source>
        <dbReference type="EMBL" id="KPI37096.1"/>
    </source>
</evidence>
<name>A0A0N1NYJ4_9EURO</name>
<dbReference type="AlphaFoldDB" id="A0A0N1NYJ4"/>
<dbReference type="RefSeq" id="XP_017997059.1">
    <property type="nucleotide sequence ID" value="XM_018143759.1"/>
</dbReference>
<evidence type="ECO:0000256" key="1">
    <source>
        <dbReference type="SAM" id="MobiDB-lite"/>
    </source>
</evidence>
<dbReference type="GeneID" id="28735639"/>
<gene>
    <name evidence="2" type="ORF">AB675_3686</name>
</gene>
<keyword evidence="3" id="KW-1185">Reference proteome</keyword>
<dbReference type="EMBL" id="LFJN01000026">
    <property type="protein sequence ID" value="KPI37096.1"/>
    <property type="molecule type" value="Genomic_DNA"/>
</dbReference>
<feature type="compositionally biased region" description="Polar residues" evidence="1">
    <location>
        <begin position="107"/>
        <end position="126"/>
    </location>
</feature>
<protein>
    <submittedName>
        <fullName evidence="2">Uncharacterized protein</fullName>
    </submittedName>
</protein>
<sequence>MLNILCLSFGCGKGHDKVTKNPQLTDDDRKGRIDCPCCREVIQDESDRKPRHVLEQILREGKEKGLLCETHRRFGLNTAALAQSPPRDNKMDMTGVAAVLAEAAPKTPSSKSNIESTTTTRRSSAKPSAVSDDEEYEDIPLGVEEASTKVNDDEEDSDEDWDHIQRGEAFYLGKGDWHMVKDEGSNMA</sequence>
<reference evidence="2 3" key="1">
    <citation type="submission" date="2015-06" db="EMBL/GenBank/DDBJ databases">
        <title>Draft genome of the ant-associated black yeast Phialophora attae CBS 131958.</title>
        <authorList>
            <person name="Moreno L.F."/>
            <person name="Stielow B.J."/>
            <person name="de Hoog S."/>
            <person name="Vicente V.A."/>
            <person name="Weiss V.A."/>
            <person name="de Vries M."/>
            <person name="Cruz L.M."/>
            <person name="Souza E.M."/>
        </authorList>
    </citation>
    <scope>NUCLEOTIDE SEQUENCE [LARGE SCALE GENOMIC DNA]</scope>
    <source>
        <strain evidence="2 3">CBS 131958</strain>
    </source>
</reference>
<evidence type="ECO:0000313" key="3">
    <source>
        <dbReference type="Proteomes" id="UP000038010"/>
    </source>
</evidence>
<accession>A0A0N1NYJ4</accession>
<feature type="region of interest" description="Disordered" evidence="1">
    <location>
        <begin position="79"/>
        <end position="163"/>
    </location>
</feature>
<organism evidence="2 3">
    <name type="scientific">Cyphellophora attinorum</name>
    <dbReference type="NCBI Taxonomy" id="1664694"/>
    <lineage>
        <taxon>Eukaryota</taxon>
        <taxon>Fungi</taxon>
        <taxon>Dikarya</taxon>
        <taxon>Ascomycota</taxon>
        <taxon>Pezizomycotina</taxon>
        <taxon>Eurotiomycetes</taxon>
        <taxon>Chaetothyriomycetidae</taxon>
        <taxon>Chaetothyriales</taxon>
        <taxon>Cyphellophoraceae</taxon>
        <taxon>Cyphellophora</taxon>
    </lineage>
</organism>
<proteinExistence type="predicted"/>
<feature type="compositionally biased region" description="Acidic residues" evidence="1">
    <location>
        <begin position="152"/>
        <end position="161"/>
    </location>
</feature>
<dbReference type="VEuPathDB" id="FungiDB:AB675_3686"/>